<accession>A0ACC2RLX8</accession>
<evidence type="ECO:0000313" key="1">
    <source>
        <dbReference type="EMBL" id="KAJ9051091.1"/>
    </source>
</evidence>
<reference evidence="1" key="1">
    <citation type="submission" date="2022-04" db="EMBL/GenBank/DDBJ databases">
        <title>Genome of the entomopathogenic fungus Entomophthora muscae.</title>
        <authorList>
            <person name="Elya C."/>
            <person name="Lovett B.R."/>
            <person name="Lee E."/>
            <person name="Macias A.M."/>
            <person name="Hajek A.E."/>
            <person name="De Bivort B.L."/>
            <person name="Kasson M.T."/>
            <person name="De Fine Licht H.H."/>
            <person name="Stajich J.E."/>
        </authorList>
    </citation>
    <scope>NUCLEOTIDE SEQUENCE</scope>
    <source>
        <strain evidence="1">Berkeley</strain>
    </source>
</reference>
<comment type="caution">
    <text evidence="1">The sequence shown here is derived from an EMBL/GenBank/DDBJ whole genome shotgun (WGS) entry which is preliminary data.</text>
</comment>
<name>A0ACC2RLX8_9FUNG</name>
<dbReference type="EMBL" id="QTSX02007124">
    <property type="protein sequence ID" value="KAJ9051091.1"/>
    <property type="molecule type" value="Genomic_DNA"/>
</dbReference>
<protein>
    <submittedName>
        <fullName evidence="1">Uncharacterized protein</fullName>
    </submittedName>
</protein>
<dbReference type="Proteomes" id="UP001165960">
    <property type="component" value="Unassembled WGS sequence"/>
</dbReference>
<sequence length="81" mass="8845">MLLKQIVLTCGPGLAAAFQSGRLTRRYIGPGFTSGGFSQDGCCNNDYYIRNTQAQAYCDNADFNQVDFLGRSIYGQTTVGF</sequence>
<keyword evidence="2" id="KW-1185">Reference proteome</keyword>
<proteinExistence type="predicted"/>
<evidence type="ECO:0000313" key="2">
    <source>
        <dbReference type="Proteomes" id="UP001165960"/>
    </source>
</evidence>
<gene>
    <name evidence="1" type="ORF">DSO57_1008056</name>
</gene>
<organism evidence="1 2">
    <name type="scientific">Entomophthora muscae</name>
    <dbReference type="NCBI Taxonomy" id="34485"/>
    <lineage>
        <taxon>Eukaryota</taxon>
        <taxon>Fungi</taxon>
        <taxon>Fungi incertae sedis</taxon>
        <taxon>Zoopagomycota</taxon>
        <taxon>Entomophthoromycotina</taxon>
        <taxon>Entomophthoromycetes</taxon>
        <taxon>Entomophthorales</taxon>
        <taxon>Entomophthoraceae</taxon>
        <taxon>Entomophthora</taxon>
    </lineage>
</organism>